<gene>
    <name evidence="1" type="ORF">MTR67_032008</name>
</gene>
<accession>A0AAF0U3L2</accession>
<sequence length="62" mass="7335">MVWGKILCWQGITRGTMPWTEELNWDVQYAKRKTECRNIQNDVGMQHLQNLAGEEPKELFRG</sequence>
<name>A0AAF0U3L2_SOLVR</name>
<proteinExistence type="predicted"/>
<dbReference type="AlphaFoldDB" id="A0AAF0U3L2"/>
<evidence type="ECO:0000313" key="2">
    <source>
        <dbReference type="Proteomes" id="UP001234989"/>
    </source>
</evidence>
<reference evidence="1" key="1">
    <citation type="submission" date="2023-08" db="EMBL/GenBank/DDBJ databases">
        <title>A de novo genome assembly of Solanum verrucosum Schlechtendal, a Mexican diploid species geographically isolated from the other diploid A-genome species in potato relatives.</title>
        <authorList>
            <person name="Hosaka K."/>
        </authorList>
    </citation>
    <scope>NUCLEOTIDE SEQUENCE</scope>
    <source>
        <tissue evidence="1">Young leaves</tissue>
    </source>
</reference>
<organism evidence="1 2">
    <name type="scientific">Solanum verrucosum</name>
    <dbReference type="NCBI Taxonomy" id="315347"/>
    <lineage>
        <taxon>Eukaryota</taxon>
        <taxon>Viridiplantae</taxon>
        <taxon>Streptophyta</taxon>
        <taxon>Embryophyta</taxon>
        <taxon>Tracheophyta</taxon>
        <taxon>Spermatophyta</taxon>
        <taxon>Magnoliopsida</taxon>
        <taxon>eudicotyledons</taxon>
        <taxon>Gunneridae</taxon>
        <taxon>Pentapetalae</taxon>
        <taxon>asterids</taxon>
        <taxon>lamiids</taxon>
        <taxon>Solanales</taxon>
        <taxon>Solanaceae</taxon>
        <taxon>Solanoideae</taxon>
        <taxon>Solaneae</taxon>
        <taxon>Solanum</taxon>
    </lineage>
</organism>
<dbReference type="EMBL" id="CP133618">
    <property type="protein sequence ID" value="WMV38623.1"/>
    <property type="molecule type" value="Genomic_DNA"/>
</dbReference>
<keyword evidence="2" id="KW-1185">Reference proteome</keyword>
<protein>
    <submittedName>
        <fullName evidence="1">Uncharacterized protein</fullName>
    </submittedName>
</protein>
<dbReference type="Proteomes" id="UP001234989">
    <property type="component" value="Chromosome 7"/>
</dbReference>
<evidence type="ECO:0000313" key="1">
    <source>
        <dbReference type="EMBL" id="WMV38623.1"/>
    </source>
</evidence>